<dbReference type="InterPro" id="IPR032816">
    <property type="entry name" value="VTT_dom"/>
</dbReference>
<gene>
    <name evidence="13" type="ORF">FA09DRAFT_327866</name>
</gene>
<dbReference type="RefSeq" id="XP_025600716.1">
    <property type="nucleotide sequence ID" value="XM_025741558.1"/>
</dbReference>
<evidence type="ECO:0000259" key="12">
    <source>
        <dbReference type="Pfam" id="PF09335"/>
    </source>
</evidence>
<feature type="region of interest" description="Disordered" evidence="10">
    <location>
        <begin position="1"/>
        <end position="220"/>
    </location>
</feature>
<feature type="compositionally biased region" description="Basic and acidic residues" evidence="10">
    <location>
        <begin position="601"/>
        <end position="629"/>
    </location>
</feature>
<keyword evidence="14" id="KW-1185">Reference proteome</keyword>
<sequence length="640" mass="68706">MPSAAHPGATPLYELPQPSFPPEGSGSGAHAAIREASPGPASPHKRRSVPVAAAMAAGSSRDGHAHDVHMGWEGGKRPASPHITTAHPRGSLSVSRRVGSPVTVFDRMSSPIDDDELHKGHAGTSPHGSSPLLAIRRGSTPSIYRPSRQGSGSSEVPTHPLSHTTRATSASLSSISSSGDGSASGHQSLSLPLSPPVRPAARRGAVRLRRGARRTKLPPTPLPQKIAHAFSCAAHIVSHPRSSAHALLLDVRGRARAADKAFRDEQGNRLWWPEWMNAYTPLLIWLVVSLSSTACVLTWHTQVFQGLHNLSKYLQGLGLKGRIILGSLIFLTTFPPLPLYSTLIVLGGFSFGLLQGFIVAYIAALSGAIVVFLLSRTFLKGWMRGLLEKSGGLKKVVRAIEKRPKLLFLVRLAPYPYNLMNTLLASSPTLTLKTYTTCTALALPKLLVHTGIGTTIKNFAAYNGAAGEGEAAKEAPTDTARTLKRVAGVVGIGLCIGVFFYIFSIASAAVDELDSDDEASDGEDEDLEEEELPFLRRSSSDSQEARQAEMRQVPLRPLSQADMASSLAERRAKRNSVRFAQSPMISTLGADRPYSPMAHASESKADRQDWEAEEPHDTSLVDSIDHFERVAASSDLPRSR</sequence>
<dbReference type="EMBL" id="KZ819285">
    <property type="protein sequence ID" value="PWO00438.1"/>
    <property type="molecule type" value="Genomic_DNA"/>
</dbReference>
<comment type="similarity">
    <text evidence="3">Belongs to the TVP38/TMEM64 family.</text>
</comment>
<organism evidence="13 14">
    <name type="scientific">Tilletiopsis washingtonensis</name>
    <dbReference type="NCBI Taxonomy" id="58919"/>
    <lineage>
        <taxon>Eukaryota</taxon>
        <taxon>Fungi</taxon>
        <taxon>Dikarya</taxon>
        <taxon>Basidiomycota</taxon>
        <taxon>Ustilaginomycotina</taxon>
        <taxon>Exobasidiomycetes</taxon>
        <taxon>Entylomatales</taxon>
        <taxon>Entylomatales incertae sedis</taxon>
        <taxon>Tilletiopsis</taxon>
    </lineage>
</organism>
<dbReference type="Pfam" id="PF09335">
    <property type="entry name" value="VTT_dom"/>
    <property type="match status" value="1"/>
</dbReference>
<evidence type="ECO:0000256" key="10">
    <source>
        <dbReference type="SAM" id="MobiDB-lite"/>
    </source>
</evidence>
<evidence type="ECO:0000256" key="2">
    <source>
        <dbReference type="ARBA" id="ARBA00004653"/>
    </source>
</evidence>
<name>A0A316ZFA1_9BASI</name>
<reference evidence="13 14" key="1">
    <citation type="journal article" date="2018" name="Mol. Biol. Evol.">
        <title>Broad Genomic Sampling Reveals a Smut Pathogenic Ancestry of the Fungal Clade Ustilaginomycotina.</title>
        <authorList>
            <person name="Kijpornyongpan T."/>
            <person name="Mondo S.J."/>
            <person name="Barry K."/>
            <person name="Sandor L."/>
            <person name="Lee J."/>
            <person name="Lipzen A."/>
            <person name="Pangilinan J."/>
            <person name="LaButti K."/>
            <person name="Hainaut M."/>
            <person name="Henrissat B."/>
            <person name="Grigoriev I.V."/>
            <person name="Spatafora J.W."/>
            <person name="Aime M.C."/>
        </authorList>
    </citation>
    <scope>NUCLEOTIDE SEQUENCE [LARGE SCALE GENOMIC DNA]</scope>
    <source>
        <strain evidence="13 14">MCA 4186</strain>
    </source>
</reference>
<feature type="compositionally biased region" description="Low complexity" evidence="10">
    <location>
        <begin position="162"/>
        <end position="192"/>
    </location>
</feature>
<comment type="subcellular location">
    <subcellularLocation>
        <location evidence="2">Golgi apparatus membrane</location>
        <topology evidence="2">Multi-pass membrane protein</topology>
    </subcellularLocation>
</comment>
<dbReference type="InterPro" id="IPR051076">
    <property type="entry name" value="Golgi_membrane_TVP38/TMEM64"/>
</dbReference>
<evidence type="ECO:0000256" key="3">
    <source>
        <dbReference type="ARBA" id="ARBA00008640"/>
    </source>
</evidence>
<protein>
    <recommendedName>
        <fullName evidence="4">Golgi apparatus membrane protein TVP38</fullName>
    </recommendedName>
    <alternativeName>
        <fullName evidence="5">Golgi apparatus membrane protein tvp38</fullName>
    </alternativeName>
</protein>
<comment type="function">
    <text evidence="1">Golgi membrane protein involved in vesicular trafficking and spindle migration.</text>
</comment>
<dbReference type="STRING" id="58919.A0A316ZFA1"/>
<dbReference type="GeneID" id="37269102"/>
<dbReference type="OrthoDB" id="166803at2759"/>
<evidence type="ECO:0000256" key="1">
    <source>
        <dbReference type="ARBA" id="ARBA00002978"/>
    </source>
</evidence>
<dbReference type="Proteomes" id="UP000245946">
    <property type="component" value="Unassembled WGS sequence"/>
</dbReference>
<accession>A0A316ZFA1</accession>
<feature type="region of interest" description="Disordered" evidence="10">
    <location>
        <begin position="514"/>
        <end position="640"/>
    </location>
</feature>
<feature type="transmembrane region" description="Helical" evidence="11">
    <location>
        <begin position="282"/>
        <end position="302"/>
    </location>
</feature>
<evidence type="ECO:0000256" key="4">
    <source>
        <dbReference type="ARBA" id="ARBA00013533"/>
    </source>
</evidence>
<evidence type="ECO:0000313" key="14">
    <source>
        <dbReference type="Proteomes" id="UP000245946"/>
    </source>
</evidence>
<proteinExistence type="inferred from homology"/>
<feature type="compositionally biased region" description="Low complexity" evidence="10">
    <location>
        <begin position="88"/>
        <end position="102"/>
    </location>
</feature>
<evidence type="ECO:0000256" key="5">
    <source>
        <dbReference type="ARBA" id="ARBA00020673"/>
    </source>
</evidence>
<evidence type="ECO:0000256" key="8">
    <source>
        <dbReference type="ARBA" id="ARBA00023034"/>
    </source>
</evidence>
<dbReference type="GO" id="GO:0000022">
    <property type="term" value="P:mitotic spindle elongation"/>
    <property type="evidence" value="ECO:0007669"/>
    <property type="project" value="TreeGrafter"/>
</dbReference>
<keyword evidence="6 11" id="KW-0812">Transmembrane</keyword>
<evidence type="ECO:0000256" key="7">
    <source>
        <dbReference type="ARBA" id="ARBA00022989"/>
    </source>
</evidence>
<dbReference type="PANTHER" id="PTHR47549">
    <property type="entry name" value="GOLGI APPARATUS MEMBRANE PROTEIN TVP38-RELATED"/>
    <property type="match status" value="1"/>
</dbReference>
<dbReference type="GO" id="GO:0016192">
    <property type="term" value="P:vesicle-mediated transport"/>
    <property type="evidence" value="ECO:0007669"/>
    <property type="project" value="TreeGrafter"/>
</dbReference>
<feature type="domain" description="VTT" evidence="12">
    <location>
        <begin position="340"/>
        <end position="454"/>
    </location>
</feature>
<dbReference type="PANTHER" id="PTHR47549:SF3">
    <property type="entry name" value="GOLGI APPARATUS MEMBRANE PROTEIN TVP38"/>
    <property type="match status" value="1"/>
</dbReference>
<feature type="compositionally biased region" description="Basic and acidic residues" evidence="10">
    <location>
        <begin position="61"/>
        <end position="76"/>
    </location>
</feature>
<keyword evidence="8" id="KW-0333">Golgi apparatus</keyword>
<keyword evidence="7 11" id="KW-1133">Transmembrane helix</keyword>
<evidence type="ECO:0000256" key="9">
    <source>
        <dbReference type="ARBA" id="ARBA00023136"/>
    </source>
</evidence>
<evidence type="ECO:0000256" key="6">
    <source>
        <dbReference type="ARBA" id="ARBA00022692"/>
    </source>
</evidence>
<feature type="compositionally biased region" description="Basic residues" evidence="10">
    <location>
        <begin position="200"/>
        <end position="216"/>
    </location>
</feature>
<keyword evidence="9 11" id="KW-0472">Membrane</keyword>
<feature type="transmembrane region" description="Helical" evidence="11">
    <location>
        <begin position="323"/>
        <end position="346"/>
    </location>
</feature>
<evidence type="ECO:0000256" key="11">
    <source>
        <dbReference type="SAM" id="Phobius"/>
    </source>
</evidence>
<feature type="transmembrane region" description="Helical" evidence="11">
    <location>
        <begin position="352"/>
        <end position="374"/>
    </location>
</feature>
<evidence type="ECO:0000313" key="13">
    <source>
        <dbReference type="EMBL" id="PWO00438.1"/>
    </source>
</evidence>
<feature type="compositionally biased region" description="Acidic residues" evidence="10">
    <location>
        <begin position="514"/>
        <end position="532"/>
    </location>
</feature>
<dbReference type="GO" id="GO:0000139">
    <property type="term" value="C:Golgi membrane"/>
    <property type="evidence" value="ECO:0007669"/>
    <property type="project" value="UniProtKB-SubCell"/>
</dbReference>
<dbReference type="AlphaFoldDB" id="A0A316ZFA1"/>
<feature type="transmembrane region" description="Helical" evidence="11">
    <location>
        <begin position="486"/>
        <end position="510"/>
    </location>
</feature>